<gene>
    <name evidence="1" type="ORF">LCGC14_2395350</name>
</gene>
<dbReference type="EMBL" id="LAZR01035842">
    <property type="protein sequence ID" value="KKL26431.1"/>
    <property type="molecule type" value="Genomic_DNA"/>
</dbReference>
<organism evidence="1">
    <name type="scientific">marine sediment metagenome</name>
    <dbReference type="NCBI Taxonomy" id="412755"/>
    <lineage>
        <taxon>unclassified sequences</taxon>
        <taxon>metagenomes</taxon>
        <taxon>ecological metagenomes</taxon>
    </lineage>
</organism>
<proteinExistence type="predicted"/>
<evidence type="ECO:0000313" key="1">
    <source>
        <dbReference type="EMBL" id="KKL26431.1"/>
    </source>
</evidence>
<protein>
    <submittedName>
        <fullName evidence="1">Uncharacterized protein</fullName>
    </submittedName>
</protein>
<comment type="caution">
    <text evidence="1">The sequence shown here is derived from an EMBL/GenBank/DDBJ whole genome shotgun (WGS) entry which is preliminary data.</text>
</comment>
<dbReference type="AlphaFoldDB" id="A0A0F9E9B3"/>
<reference evidence="1" key="1">
    <citation type="journal article" date="2015" name="Nature">
        <title>Complex archaea that bridge the gap between prokaryotes and eukaryotes.</title>
        <authorList>
            <person name="Spang A."/>
            <person name="Saw J.H."/>
            <person name="Jorgensen S.L."/>
            <person name="Zaremba-Niedzwiedzka K."/>
            <person name="Martijn J."/>
            <person name="Lind A.E."/>
            <person name="van Eijk R."/>
            <person name="Schleper C."/>
            <person name="Guy L."/>
            <person name="Ettema T.J."/>
        </authorList>
    </citation>
    <scope>NUCLEOTIDE SEQUENCE</scope>
</reference>
<accession>A0A0F9E9B3</accession>
<sequence>MKHKQEKFFYNYYEVGSWKFTLVTGSKPTISFTSHNAVSYTIEEEEQIEEFFNSIIPDMKKKLKLTKKDK</sequence>
<name>A0A0F9E9B3_9ZZZZ</name>